<dbReference type="AlphaFoldDB" id="A0AB73IKW9"/>
<evidence type="ECO:0000313" key="1">
    <source>
        <dbReference type="EMBL" id="MDP9650663.1"/>
    </source>
</evidence>
<dbReference type="Proteomes" id="UP001229486">
    <property type="component" value="Unassembled WGS sequence"/>
</dbReference>
<comment type="caution">
    <text evidence="1">The sequence shown here is derived from an EMBL/GenBank/DDBJ whole genome shotgun (WGS) entry which is preliminary data.</text>
</comment>
<name>A0AB73IKW9_9BURK</name>
<evidence type="ECO:0008006" key="3">
    <source>
        <dbReference type="Google" id="ProtNLM"/>
    </source>
</evidence>
<dbReference type="EMBL" id="JAURTK010000011">
    <property type="protein sequence ID" value="MDP9650663.1"/>
    <property type="molecule type" value="Genomic_DNA"/>
</dbReference>
<dbReference type="RefSeq" id="WP_392395479.1">
    <property type="nucleotide sequence ID" value="NZ_JAURTK010000011.1"/>
</dbReference>
<accession>A0AB73IKW9</accession>
<sequence length="234" mass="25966">MLISCFSSGDAIRTRRVSDIVLSGVVDVPELPHRVLVDWERETSSRMVLDPGDVEVMPFPRTRMRWPDYTLCVQAMSDWTRSLGLPDVLASSDVALMACRGATYHHDAMQYGGAAFCNLFLSDDKGLDLHFASSGQRIPLTRGTAVIFDTGQPHGVIRRGSSGFNVDDFTPDRDSVQIFLTWELPIEDVHVARALQVEFDVAPLPISQPAEEQVLLNGEPVVVCPDSGRWRKPD</sequence>
<reference evidence="1" key="1">
    <citation type="submission" date="2023-07" db="EMBL/GenBank/DDBJ databases">
        <title>Sorghum-associated microbial communities from plants grown in Nebraska, USA.</title>
        <authorList>
            <person name="Schachtman D."/>
        </authorList>
    </citation>
    <scope>NUCLEOTIDE SEQUENCE</scope>
    <source>
        <strain evidence="1">DS1061</strain>
    </source>
</reference>
<protein>
    <recommendedName>
        <fullName evidence="3">Aspartyl/asparaginy/proline hydroxylase domain-containing protein</fullName>
    </recommendedName>
</protein>
<evidence type="ECO:0000313" key="2">
    <source>
        <dbReference type="Proteomes" id="UP001229486"/>
    </source>
</evidence>
<proteinExistence type="predicted"/>
<gene>
    <name evidence="1" type="ORF">J2793_006137</name>
</gene>
<organism evidence="1 2">
    <name type="scientific">Paraburkholderia caledonica</name>
    <dbReference type="NCBI Taxonomy" id="134536"/>
    <lineage>
        <taxon>Bacteria</taxon>
        <taxon>Pseudomonadati</taxon>
        <taxon>Pseudomonadota</taxon>
        <taxon>Betaproteobacteria</taxon>
        <taxon>Burkholderiales</taxon>
        <taxon>Burkholderiaceae</taxon>
        <taxon>Paraburkholderia</taxon>
    </lineage>
</organism>